<name>A0A151AC07_9EURY</name>
<dbReference type="UniPathway" id="UPA00241"/>
<dbReference type="InterPro" id="IPR036291">
    <property type="entry name" value="NAD(P)-bd_dom_sf"/>
</dbReference>
<evidence type="ECO:0000256" key="9">
    <source>
        <dbReference type="ARBA" id="ARBA00047506"/>
    </source>
</evidence>
<dbReference type="InterPro" id="IPR003710">
    <property type="entry name" value="ApbA"/>
</dbReference>
<dbReference type="InterPro" id="IPR013752">
    <property type="entry name" value="KPA_reductase"/>
</dbReference>
<reference evidence="15 16" key="1">
    <citation type="submission" date="2016-02" db="EMBL/GenBank/DDBJ databases">
        <title>Genome sequence of Halalkalicoccus paucihalophilus DSM 24557.</title>
        <authorList>
            <person name="Poehlein A."/>
            <person name="Daniel R."/>
        </authorList>
    </citation>
    <scope>NUCLEOTIDE SEQUENCE [LARGE SCALE GENOMIC DNA]</scope>
    <source>
        <strain evidence="15 16">DSM 24557</strain>
    </source>
</reference>
<keyword evidence="5 12" id="KW-0521">NADP</keyword>
<comment type="pathway">
    <text evidence="1 12">Cofactor biosynthesis; coenzyme A biosynthesis.</text>
</comment>
<dbReference type="InterPro" id="IPR051402">
    <property type="entry name" value="KPR-Related"/>
</dbReference>
<comment type="caution">
    <text evidence="15">The sequence shown here is derived from an EMBL/GenBank/DDBJ whole genome shotgun (WGS) entry which is preliminary data.</text>
</comment>
<evidence type="ECO:0000256" key="3">
    <source>
        <dbReference type="ARBA" id="ARBA00013014"/>
    </source>
</evidence>
<evidence type="ECO:0000313" key="15">
    <source>
        <dbReference type="EMBL" id="KYH25159.1"/>
    </source>
</evidence>
<dbReference type="GO" id="GO:0005737">
    <property type="term" value="C:cytoplasm"/>
    <property type="evidence" value="ECO:0007669"/>
    <property type="project" value="TreeGrafter"/>
</dbReference>
<dbReference type="GO" id="GO:0015940">
    <property type="term" value="P:pantothenate biosynthetic process"/>
    <property type="evidence" value="ECO:0007669"/>
    <property type="project" value="InterPro"/>
</dbReference>
<dbReference type="EC" id="1.1.1.169" evidence="3 12"/>
<dbReference type="InterPro" id="IPR013332">
    <property type="entry name" value="KPR_N"/>
</dbReference>
<dbReference type="AlphaFoldDB" id="A0A151AC07"/>
<dbReference type="Pfam" id="PF08546">
    <property type="entry name" value="ApbA_C"/>
    <property type="match status" value="1"/>
</dbReference>
<comment type="function">
    <text evidence="12">Catalyzes the NADPH-dependent reduction of ketopantoate into pantoic acid.</text>
</comment>
<evidence type="ECO:0000256" key="5">
    <source>
        <dbReference type="ARBA" id="ARBA00022857"/>
    </source>
</evidence>
<dbReference type="OrthoDB" id="201845at2157"/>
<evidence type="ECO:0000256" key="7">
    <source>
        <dbReference type="ARBA" id="ARBA00023002"/>
    </source>
</evidence>
<organism evidence="15 16">
    <name type="scientific">Halalkalicoccus paucihalophilus</name>
    <dbReference type="NCBI Taxonomy" id="1008153"/>
    <lineage>
        <taxon>Archaea</taxon>
        <taxon>Methanobacteriati</taxon>
        <taxon>Methanobacteriota</taxon>
        <taxon>Stenosarchaea group</taxon>
        <taxon>Halobacteria</taxon>
        <taxon>Halobacteriales</taxon>
        <taxon>Halococcaceae</taxon>
        <taxon>Halalkalicoccus</taxon>
    </lineage>
</organism>
<feature type="domain" description="Ketopantoate reductase C-terminal" evidence="14">
    <location>
        <begin position="179"/>
        <end position="299"/>
    </location>
</feature>
<evidence type="ECO:0000259" key="13">
    <source>
        <dbReference type="Pfam" id="PF02558"/>
    </source>
</evidence>
<keyword evidence="7 12" id="KW-0560">Oxidoreductase</keyword>
<dbReference type="GO" id="GO:0008677">
    <property type="term" value="F:2-dehydropantoate 2-reductase activity"/>
    <property type="evidence" value="ECO:0007669"/>
    <property type="project" value="UniProtKB-EC"/>
</dbReference>
<protein>
    <recommendedName>
        <fullName evidence="4 12">2-dehydropantoate 2-reductase</fullName>
        <ecNumber evidence="3 12">1.1.1.169</ecNumber>
    </recommendedName>
    <alternativeName>
        <fullName evidence="8 12">Ketopantoate reductase</fullName>
    </alternativeName>
</protein>
<dbReference type="NCBIfam" id="NF005091">
    <property type="entry name" value="PRK06522.2-2"/>
    <property type="match status" value="1"/>
</dbReference>
<feature type="domain" description="Ketopantoate reductase N-terminal" evidence="13">
    <location>
        <begin position="4"/>
        <end position="151"/>
    </location>
</feature>
<dbReference type="Gene3D" id="3.40.50.720">
    <property type="entry name" value="NAD(P)-binding Rossmann-like Domain"/>
    <property type="match status" value="1"/>
</dbReference>
<evidence type="ECO:0000256" key="4">
    <source>
        <dbReference type="ARBA" id="ARBA00019465"/>
    </source>
</evidence>
<dbReference type="InterPro" id="IPR008927">
    <property type="entry name" value="6-PGluconate_DH-like_C_sf"/>
</dbReference>
<keyword evidence="6 12" id="KW-0173">Coenzyme A biosynthesis</keyword>
<evidence type="ECO:0000256" key="6">
    <source>
        <dbReference type="ARBA" id="ARBA00022993"/>
    </source>
</evidence>
<dbReference type="SUPFAM" id="SSF51735">
    <property type="entry name" value="NAD(P)-binding Rossmann-fold domains"/>
    <property type="match status" value="1"/>
</dbReference>
<keyword evidence="16" id="KW-1185">Reference proteome</keyword>
<dbReference type="PATRIC" id="fig|1008153.3.peg.2801"/>
<evidence type="ECO:0000256" key="12">
    <source>
        <dbReference type="RuleBase" id="RU362068"/>
    </source>
</evidence>
<dbReference type="Gene3D" id="1.10.1040.10">
    <property type="entry name" value="N-(1-d-carboxylethyl)-l-norvaline Dehydrogenase, domain 2"/>
    <property type="match status" value="1"/>
</dbReference>
<evidence type="ECO:0000256" key="2">
    <source>
        <dbReference type="ARBA" id="ARBA00007870"/>
    </source>
</evidence>
<dbReference type="GO" id="GO:0015937">
    <property type="term" value="P:coenzyme A biosynthetic process"/>
    <property type="evidence" value="ECO:0007669"/>
    <property type="project" value="UniProtKB-UniPathway"/>
</dbReference>
<evidence type="ECO:0000313" key="16">
    <source>
        <dbReference type="Proteomes" id="UP000075321"/>
    </source>
</evidence>
<gene>
    <name evidence="15" type="ORF">HAPAU_27430</name>
</gene>
<dbReference type="SUPFAM" id="SSF48179">
    <property type="entry name" value="6-phosphogluconate dehydrogenase C-terminal domain-like"/>
    <property type="match status" value="1"/>
</dbReference>
<dbReference type="FunFam" id="1.10.1040.10:FF:000017">
    <property type="entry name" value="2-dehydropantoate 2-reductase"/>
    <property type="match status" value="1"/>
</dbReference>
<evidence type="ECO:0000256" key="10">
    <source>
        <dbReference type="ARBA" id="ARBA00048196"/>
    </source>
</evidence>
<dbReference type="InterPro" id="IPR013328">
    <property type="entry name" value="6PGD_dom2"/>
</dbReference>
<evidence type="ECO:0000256" key="11">
    <source>
        <dbReference type="ARBA" id="ARBA00056765"/>
    </source>
</evidence>
<sequence length="307" mass="32514">MEFAIFGAGGIGAYLGARLADAGHDVALVARGDHLAALRSKGLRVESVAGDTAVDLPATDDPGEIGPVDCVLFTVKAYDTREAAADLDPLLGPETAVVSFQNGVDNERLIAEAVGESHVVGGIAYVFSTIESPGVVAHTGGPARFVYGELDGSRSARIEALDNALSECAGVEAILADDVRVGLWRKFAFICAQSGMTAATRKPIGAIRETDASWRMYRRVVEEVVAVARASGVDVPAETVEEWVAFARDLDPEMYSSLHYDLTHGKRLELDALNGAVVRHAEAAGVDVPMNEAVEAVLRPWADERAE</sequence>
<comment type="similarity">
    <text evidence="2 12">Belongs to the ketopantoate reductase family.</text>
</comment>
<dbReference type="NCBIfam" id="TIGR00745">
    <property type="entry name" value="apbA_panE"/>
    <property type="match status" value="1"/>
</dbReference>
<evidence type="ECO:0000256" key="8">
    <source>
        <dbReference type="ARBA" id="ARBA00032024"/>
    </source>
</evidence>
<dbReference type="RefSeq" id="WP_066383483.1">
    <property type="nucleotide sequence ID" value="NZ_LTAZ01000007.1"/>
</dbReference>
<dbReference type="Proteomes" id="UP000075321">
    <property type="component" value="Unassembled WGS sequence"/>
</dbReference>
<dbReference type="PANTHER" id="PTHR21708">
    <property type="entry name" value="PROBABLE 2-DEHYDROPANTOATE 2-REDUCTASE"/>
    <property type="match status" value="1"/>
</dbReference>
<dbReference type="FunFam" id="3.40.50.720:FF:000307">
    <property type="entry name" value="2-dehydropantoate 2-reductase"/>
    <property type="match status" value="1"/>
</dbReference>
<evidence type="ECO:0000256" key="1">
    <source>
        <dbReference type="ARBA" id="ARBA00004724"/>
    </source>
</evidence>
<evidence type="ECO:0000259" key="14">
    <source>
        <dbReference type="Pfam" id="PF08546"/>
    </source>
</evidence>
<dbReference type="EMBL" id="LTAZ01000007">
    <property type="protein sequence ID" value="KYH25159.1"/>
    <property type="molecule type" value="Genomic_DNA"/>
</dbReference>
<proteinExistence type="inferred from homology"/>
<accession>A0A151AC07</accession>
<comment type="catalytic activity">
    <reaction evidence="10">
        <text>(R)-pantoate + NAD(+) = 2-dehydropantoate + NADH + H(+)</text>
        <dbReference type="Rhea" id="RHEA:61292"/>
        <dbReference type="ChEBI" id="CHEBI:11561"/>
        <dbReference type="ChEBI" id="CHEBI:15378"/>
        <dbReference type="ChEBI" id="CHEBI:15980"/>
        <dbReference type="ChEBI" id="CHEBI:57540"/>
        <dbReference type="ChEBI" id="CHEBI:57945"/>
    </reaction>
    <physiologicalReaction direction="right-to-left" evidence="10">
        <dbReference type="Rhea" id="RHEA:61294"/>
    </physiologicalReaction>
</comment>
<comment type="function">
    <text evidence="11">Catalyzes the NAD(P)H-dependent reduction of ketopantoate into pantoic acid.</text>
</comment>
<dbReference type="PANTHER" id="PTHR21708:SF26">
    <property type="entry name" value="2-DEHYDROPANTOATE 2-REDUCTASE"/>
    <property type="match status" value="1"/>
</dbReference>
<comment type="catalytic activity">
    <reaction evidence="9">
        <text>(R)-pantoate + NADP(+) = 2-dehydropantoate + NADPH + H(+)</text>
        <dbReference type="Rhea" id="RHEA:16233"/>
        <dbReference type="ChEBI" id="CHEBI:11561"/>
        <dbReference type="ChEBI" id="CHEBI:15378"/>
        <dbReference type="ChEBI" id="CHEBI:15980"/>
        <dbReference type="ChEBI" id="CHEBI:57783"/>
        <dbReference type="ChEBI" id="CHEBI:58349"/>
        <dbReference type="EC" id="1.1.1.169"/>
    </reaction>
    <physiologicalReaction direction="right-to-left" evidence="9">
        <dbReference type="Rhea" id="RHEA:16235"/>
    </physiologicalReaction>
</comment>
<dbReference type="Pfam" id="PF02558">
    <property type="entry name" value="ApbA"/>
    <property type="match status" value="1"/>
</dbReference>